<evidence type="ECO:0000313" key="1">
    <source>
        <dbReference type="EMBL" id="KAJ7191475.1"/>
    </source>
</evidence>
<comment type="caution">
    <text evidence="1">The sequence shown here is derived from an EMBL/GenBank/DDBJ whole genome shotgun (WGS) entry which is preliminary data.</text>
</comment>
<reference evidence="1" key="1">
    <citation type="submission" date="2023-03" db="EMBL/GenBank/DDBJ databases">
        <title>Massive genome expansion in bonnet fungi (Mycena s.s.) driven by repeated elements and novel gene families across ecological guilds.</title>
        <authorList>
            <consortium name="Lawrence Berkeley National Laboratory"/>
            <person name="Harder C.B."/>
            <person name="Miyauchi S."/>
            <person name="Viragh M."/>
            <person name="Kuo A."/>
            <person name="Thoen E."/>
            <person name="Andreopoulos B."/>
            <person name="Lu D."/>
            <person name="Skrede I."/>
            <person name="Drula E."/>
            <person name="Henrissat B."/>
            <person name="Morin E."/>
            <person name="Kohler A."/>
            <person name="Barry K."/>
            <person name="LaButti K."/>
            <person name="Morin E."/>
            <person name="Salamov A."/>
            <person name="Lipzen A."/>
            <person name="Mereny Z."/>
            <person name="Hegedus B."/>
            <person name="Baldrian P."/>
            <person name="Stursova M."/>
            <person name="Weitz H."/>
            <person name="Taylor A."/>
            <person name="Grigoriev I.V."/>
            <person name="Nagy L.G."/>
            <person name="Martin F."/>
            <person name="Kauserud H."/>
        </authorList>
    </citation>
    <scope>NUCLEOTIDE SEQUENCE</scope>
    <source>
        <strain evidence="1">9144</strain>
    </source>
</reference>
<dbReference type="AlphaFoldDB" id="A0AAD6XZ24"/>
<name>A0AAD6XZ24_9AGAR</name>
<proteinExistence type="predicted"/>
<accession>A0AAD6XZ24</accession>
<protein>
    <submittedName>
        <fullName evidence="1">Uncharacterized protein</fullName>
    </submittedName>
</protein>
<gene>
    <name evidence="1" type="ORF">GGX14DRAFT_407142</name>
</gene>
<organism evidence="1 2">
    <name type="scientific">Mycena pura</name>
    <dbReference type="NCBI Taxonomy" id="153505"/>
    <lineage>
        <taxon>Eukaryota</taxon>
        <taxon>Fungi</taxon>
        <taxon>Dikarya</taxon>
        <taxon>Basidiomycota</taxon>
        <taxon>Agaricomycotina</taxon>
        <taxon>Agaricomycetes</taxon>
        <taxon>Agaricomycetidae</taxon>
        <taxon>Agaricales</taxon>
        <taxon>Marasmiineae</taxon>
        <taxon>Mycenaceae</taxon>
        <taxon>Mycena</taxon>
    </lineage>
</organism>
<evidence type="ECO:0000313" key="2">
    <source>
        <dbReference type="Proteomes" id="UP001219525"/>
    </source>
</evidence>
<dbReference type="Proteomes" id="UP001219525">
    <property type="component" value="Unassembled WGS sequence"/>
</dbReference>
<sequence length="283" mass="31544">MTMKERPTSGHSRLVSVRNSYGAHEQWFLTVSPTDGSLALAGKSGWRGVEYYSAEALQSGSQYDEVQAAGWLNRETRQRLNTPRVTYVAQVSPCWRNERQRQSVNKRLTFLSTCPNVVKRVPRRAVNPDWLISGAIFHKPSPSTEQAQNASSSNADRVQNGAWVEIYSYGPIHAFSTSAGIFIQGWHSCPEWPTRPIVPRGVSTRASVVFTALCAAFAQYGAAPSTRRRQLIPGPDTLTVRGLRGNAADKFYIGCVTCDKFYIKNAHSIPGTCIPFHWLHCQR</sequence>
<keyword evidence="2" id="KW-1185">Reference proteome</keyword>
<dbReference type="EMBL" id="JARJCW010000132">
    <property type="protein sequence ID" value="KAJ7191475.1"/>
    <property type="molecule type" value="Genomic_DNA"/>
</dbReference>